<gene>
    <name evidence="2" type="ORF">HR057_13300</name>
</gene>
<dbReference type="Pfam" id="PF04230">
    <property type="entry name" value="PS_pyruv_trans"/>
    <property type="match status" value="1"/>
</dbReference>
<proteinExistence type="predicted"/>
<keyword evidence="2" id="KW-0808">Transferase</keyword>
<comment type="caution">
    <text evidence="2">The sequence shown here is derived from an EMBL/GenBank/DDBJ whole genome shotgun (WGS) entry which is preliminary data.</text>
</comment>
<dbReference type="EMBL" id="JABTTE010000020">
    <property type="protein sequence ID" value="NSL52728.1"/>
    <property type="molecule type" value="Genomic_DNA"/>
</dbReference>
<dbReference type="GO" id="GO:0016740">
    <property type="term" value="F:transferase activity"/>
    <property type="evidence" value="ECO:0007669"/>
    <property type="project" value="UniProtKB-KW"/>
</dbReference>
<evidence type="ECO:0000259" key="1">
    <source>
        <dbReference type="Pfam" id="PF04230"/>
    </source>
</evidence>
<evidence type="ECO:0000313" key="2">
    <source>
        <dbReference type="EMBL" id="NSL52728.1"/>
    </source>
</evidence>
<accession>A0A8J8GHY9</accession>
<evidence type="ECO:0000313" key="3">
    <source>
        <dbReference type="Proteomes" id="UP000625804"/>
    </source>
</evidence>
<organism evidence="2 3">
    <name type="scientific">Calidifontibacillus erzurumensis</name>
    <dbReference type="NCBI Taxonomy" id="2741433"/>
    <lineage>
        <taxon>Bacteria</taxon>
        <taxon>Bacillati</taxon>
        <taxon>Bacillota</taxon>
        <taxon>Bacilli</taxon>
        <taxon>Bacillales</taxon>
        <taxon>Bacillaceae</taxon>
        <taxon>Calidifontibacillus/Schinkia group</taxon>
        <taxon>Calidifontibacillus</taxon>
    </lineage>
</organism>
<feature type="domain" description="Polysaccharide pyruvyl transferase" evidence="1">
    <location>
        <begin position="14"/>
        <end position="314"/>
    </location>
</feature>
<dbReference type="AlphaFoldDB" id="A0A8J8GHY9"/>
<name>A0A8J8GHY9_9BACI</name>
<dbReference type="RefSeq" id="WP_173731931.1">
    <property type="nucleotide sequence ID" value="NZ_JABTTE010000020.1"/>
</dbReference>
<keyword evidence="3" id="KW-1185">Reference proteome</keyword>
<reference evidence="2" key="1">
    <citation type="submission" date="2020-06" db="EMBL/GenBank/DDBJ databases">
        <title>A novel thermopfilic bacterium from Erzurum, Turkey.</title>
        <authorList>
            <person name="Adiguzel A."/>
            <person name="Ay H."/>
            <person name="Baltaci M.O."/>
        </authorList>
    </citation>
    <scope>NUCLEOTIDE SEQUENCE</scope>
    <source>
        <strain evidence="2">P2</strain>
    </source>
</reference>
<protein>
    <submittedName>
        <fullName evidence="2">Polysaccharide pyruvyl transferase family protein</fullName>
    </submittedName>
</protein>
<dbReference type="InterPro" id="IPR007345">
    <property type="entry name" value="Polysacch_pyruvyl_Trfase"/>
</dbReference>
<dbReference type="Proteomes" id="UP000625804">
    <property type="component" value="Unassembled WGS sequence"/>
</dbReference>
<sequence>MKKVAILTINDYSNYGNRLQNYATQEILKSIGFSVETIIHEVVKPNPWHNVNKFSRLNKIKEMSVAEILSKTTIKLSNYFNKRKLSNLRENRIQSFKEFTNTFIKETNFSISDKKLPNDLSNQYDFFITGSDQVWNPYFRYGSSIDFLAFAPQDKRIAYAPSFGISQIPPEYVDRYKQWLSDIPYLSVREHAGAKIIKDLTGRDAVVLVDPTLMLTKEKWLSIAKPAKTKPKKKYLLTYFLGGIPKEYNKKIDRIAKENELQIINLVDIKDPETYITGPSEFIDFIHSASIFCTDSFHGVVFSILMETPFIVFERAGDLPSMNSRIETILSTFKLEARHVQNIRKEEIFEADYTHVWPILEAERKKAFDYLKEALNVH</sequence>